<feature type="transmembrane region" description="Helical" evidence="8">
    <location>
        <begin position="346"/>
        <end position="372"/>
    </location>
</feature>
<feature type="transmembrane region" description="Helical" evidence="8">
    <location>
        <begin position="51"/>
        <end position="71"/>
    </location>
</feature>
<dbReference type="Pfam" id="PF07690">
    <property type="entry name" value="MFS_1"/>
    <property type="match status" value="1"/>
</dbReference>
<feature type="transmembrane region" description="Helical" evidence="8">
    <location>
        <begin position="83"/>
        <end position="101"/>
    </location>
</feature>
<keyword evidence="4" id="KW-1003">Cell membrane</keyword>
<feature type="transmembrane region" description="Helical" evidence="8">
    <location>
        <begin position="172"/>
        <end position="192"/>
    </location>
</feature>
<dbReference type="RefSeq" id="WP_262874502.1">
    <property type="nucleotide sequence ID" value="NZ_BAABKW010000001.1"/>
</dbReference>
<dbReference type="InterPro" id="IPR011701">
    <property type="entry name" value="MFS"/>
</dbReference>
<evidence type="ECO:0000313" key="10">
    <source>
        <dbReference type="EMBL" id="MFC7269569.1"/>
    </source>
</evidence>
<feature type="transmembrane region" description="Helical" evidence="8">
    <location>
        <begin position="378"/>
        <end position="398"/>
    </location>
</feature>
<feature type="domain" description="Major facilitator superfamily (MFS) profile" evidence="9">
    <location>
        <begin position="18"/>
        <end position="404"/>
    </location>
</feature>
<dbReference type="PROSITE" id="PS50850">
    <property type="entry name" value="MFS"/>
    <property type="match status" value="1"/>
</dbReference>
<dbReference type="InterPro" id="IPR036259">
    <property type="entry name" value="MFS_trans_sf"/>
</dbReference>
<feature type="transmembrane region" description="Helical" evidence="8">
    <location>
        <begin position="142"/>
        <end position="166"/>
    </location>
</feature>
<feature type="transmembrane region" description="Helical" evidence="8">
    <location>
        <begin position="287"/>
        <end position="308"/>
    </location>
</feature>
<sequence length="421" mass="42700">MSTDVTRAPHASAVGVPLLVALGMLSMLGPFSTDAFLPALPTMADDLHAQAGQVQLSLTGVTLGMAIGQLLAGPLSDGIGRRMPLLIGSAAMTVAAVGAAFAPSLVVLVACCAAMGLGASFGMVVGRAVISDLAEGAVLTRAYALLGTLIGLGPVLSPIFGVAVMWLWGWRAIFVGLGVLAAIGLALVAFLVPESLPHERRLAHPLRSLPRNAATALHSRAYLGGATVVWFGFVAQFGYIAASAFLIQSVLGLSPLVYAITFGVNGLGLIGAGLVTARLSATWSNRALMALGLGVQGLGAVIVLVTVLTGTVSAWTMLPALFLIACSMGLVFGPATSYALQDLRHVAGTALAVMGAVQFIGAGIVSPLVAIGGEHDPLPFALVVTGAVALAWLGWAVFSPRRTNPAHDAARTTEGGHHGTT</sequence>
<keyword evidence="6 8" id="KW-1133">Transmembrane helix</keyword>
<dbReference type="InterPro" id="IPR004812">
    <property type="entry name" value="Efflux_drug-R_Bcr/CmlA"/>
</dbReference>
<dbReference type="InterPro" id="IPR005829">
    <property type="entry name" value="Sugar_transporter_CS"/>
</dbReference>
<evidence type="ECO:0000256" key="5">
    <source>
        <dbReference type="ARBA" id="ARBA00022692"/>
    </source>
</evidence>
<evidence type="ECO:0000256" key="7">
    <source>
        <dbReference type="ARBA" id="ARBA00023136"/>
    </source>
</evidence>
<evidence type="ECO:0000256" key="2">
    <source>
        <dbReference type="ARBA" id="ARBA00006236"/>
    </source>
</evidence>
<evidence type="ECO:0000256" key="1">
    <source>
        <dbReference type="ARBA" id="ARBA00004651"/>
    </source>
</evidence>
<keyword evidence="5 8" id="KW-0812">Transmembrane</keyword>
<dbReference type="PROSITE" id="PS00216">
    <property type="entry name" value="SUGAR_TRANSPORT_1"/>
    <property type="match status" value="1"/>
</dbReference>
<dbReference type="PANTHER" id="PTHR42718">
    <property type="entry name" value="MAJOR FACILITATOR SUPERFAMILY MULTIDRUG TRANSPORTER MFSC"/>
    <property type="match status" value="1"/>
</dbReference>
<comment type="subcellular location">
    <subcellularLocation>
        <location evidence="1">Cell membrane</location>
        <topology evidence="1">Multi-pass membrane protein</topology>
    </subcellularLocation>
</comment>
<reference evidence="11" key="1">
    <citation type="journal article" date="2019" name="Int. J. Syst. Evol. Microbiol.">
        <title>The Global Catalogue of Microorganisms (GCM) 10K type strain sequencing project: providing services to taxonomists for standard genome sequencing and annotation.</title>
        <authorList>
            <consortium name="The Broad Institute Genomics Platform"/>
            <consortium name="The Broad Institute Genome Sequencing Center for Infectious Disease"/>
            <person name="Wu L."/>
            <person name="Ma J."/>
        </authorList>
    </citation>
    <scope>NUCLEOTIDE SEQUENCE [LARGE SCALE GENOMIC DNA]</scope>
    <source>
        <strain evidence="11">CGMCC 1.15772</strain>
    </source>
</reference>
<dbReference type="Proteomes" id="UP001596507">
    <property type="component" value="Unassembled WGS sequence"/>
</dbReference>
<gene>
    <name evidence="10" type="ORF">ACFQRL_11405</name>
</gene>
<feature type="transmembrane region" description="Helical" evidence="8">
    <location>
        <begin position="253"/>
        <end position="275"/>
    </location>
</feature>
<evidence type="ECO:0000256" key="8">
    <source>
        <dbReference type="SAM" id="Phobius"/>
    </source>
</evidence>
<proteinExistence type="inferred from homology"/>
<keyword evidence="3" id="KW-0813">Transport</keyword>
<feature type="transmembrane region" description="Helical" evidence="8">
    <location>
        <begin position="107"/>
        <end position="130"/>
    </location>
</feature>
<name>A0ABW2HI90_9MICO</name>
<keyword evidence="11" id="KW-1185">Reference proteome</keyword>
<evidence type="ECO:0000256" key="6">
    <source>
        <dbReference type="ARBA" id="ARBA00022989"/>
    </source>
</evidence>
<dbReference type="EMBL" id="JBHTBE010000003">
    <property type="protein sequence ID" value="MFC7269569.1"/>
    <property type="molecule type" value="Genomic_DNA"/>
</dbReference>
<accession>A0ABW2HI90</accession>
<organism evidence="10 11">
    <name type="scientific">Microbacterium fluvii</name>
    <dbReference type="NCBI Taxonomy" id="415215"/>
    <lineage>
        <taxon>Bacteria</taxon>
        <taxon>Bacillati</taxon>
        <taxon>Actinomycetota</taxon>
        <taxon>Actinomycetes</taxon>
        <taxon>Micrococcales</taxon>
        <taxon>Microbacteriaceae</taxon>
        <taxon>Microbacterium</taxon>
    </lineage>
</organism>
<evidence type="ECO:0000256" key="4">
    <source>
        <dbReference type="ARBA" id="ARBA00022475"/>
    </source>
</evidence>
<dbReference type="Gene3D" id="1.20.1720.10">
    <property type="entry name" value="Multidrug resistance protein D"/>
    <property type="match status" value="1"/>
</dbReference>
<feature type="transmembrane region" description="Helical" evidence="8">
    <location>
        <begin position="12"/>
        <end position="31"/>
    </location>
</feature>
<evidence type="ECO:0000259" key="9">
    <source>
        <dbReference type="PROSITE" id="PS50850"/>
    </source>
</evidence>
<feature type="transmembrane region" description="Helical" evidence="8">
    <location>
        <begin position="314"/>
        <end position="334"/>
    </location>
</feature>
<protein>
    <submittedName>
        <fullName evidence="10">Multidrug effflux MFS transporter</fullName>
    </submittedName>
</protein>
<evidence type="ECO:0000313" key="11">
    <source>
        <dbReference type="Proteomes" id="UP001596507"/>
    </source>
</evidence>
<dbReference type="CDD" id="cd17320">
    <property type="entry name" value="MFS_MdfA_MDR_like"/>
    <property type="match status" value="1"/>
</dbReference>
<feature type="transmembrane region" description="Helical" evidence="8">
    <location>
        <begin position="221"/>
        <end position="247"/>
    </location>
</feature>
<dbReference type="SUPFAM" id="SSF103473">
    <property type="entry name" value="MFS general substrate transporter"/>
    <property type="match status" value="1"/>
</dbReference>
<evidence type="ECO:0000256" key="3">
    <source>
        <dbReference type="ARBA" id="ARBA00022448"/>
    </source>
</evidence>
<dbReference type="InterPro" id="IPR020846">
    <property type="entry name" value="MFS_dom"/>
</dbReference>
<keyword evidence="7 8" id="KW-0472">Membrane</keyword>
<dbReference type="NCBIfam" id="TIGR00710">
    <property type="entry name" value="efflux_Bcr_CflA"/>
    <property type="match status" value="1"/>
</dbReference>
<dbReference type="PANTHER" id="PTHR42718:SF9">
    <property type="entry name" value="MAJOR FACILITATOR SUPERFAMILY MULTIDRUG TRANSPORTER MFSC"/>
    <property type="match status" value="1"/>
</dbReference>
<comment type="caution">
    <text evidence="10">The sequence shown here is derived from an EMBL/GenBank/DDBJ whole genome shotgun (WGS) entry which is preliminary data.</text>
</comment>
<comment type="similarity">
    <text evidence="2">Belongs to the major facilitator superfamily. Bcr/CmlA family.</text>
</comment>